<keyword evidence="7" id="KW-1185">Reference proteome</keyword>
<dbReference type="PANTHER" id="PTHR17204:SF25">
    <property type="entry name" value="RRM DOMAIN-CONTAINING PROTEIN"/>
    <property type="match status" value="1"/>
</dbReference>
<keyword evidence="4" id="KW-0508">mRNA splicing</keyword>
<evidence type="ECO:0000256" key="2">
    <source>
        <dbReference type="ARBA" id="ARBA00022664"/>
    </source>
</evidence>
<dbReference type="Pfam" id="PF23240">
    <property type="entry name" value="HAT_PRP39_N"/>
    <property type="match status" value="1"/>
</dbReference>
<dbReference type="Proteomes" id="UP001054945">
    <property type="component" value="Unassembled WGS sequence"/>
</dbReference>
<gene>
    <name evidence="6" type="primary">Sart3</name>
    <name evidence="6" type="ORF">CEXT_744251</name>
</gene>
<dbReference type="SMART" id="SM00386">
    <property type="entry name" value="HAT"/>
    <property type="match status" value="3"/>
</dbReference>
<dbReference type="GO" id="GO:0005634">
    <property type="term" value="C:nucleus"/>
    <property type="evidence" value="ECO:0007669"/>
    <property type="project" value="UniProtKB-SubCell"/>
</dbReference>
<dbReference type="Pfam" id="PF13238">
    <property type="entry name" value="AAA_18"/>
    <property type="match status" value="1"/>
</dbReference>
<dbReference type="Gene3D" id="1.25.40.10">
    <property type="entry name" value="Tetratricopeptide repeat domain"/>
    <property type="match status" value="1"/>
</dbReference>
<protein>
    <submittedName>
        <fullName evidence="6">Squamous cell carcinoma antigen recognized by T-cells 3</fullName>
    </submittedName>
</protein>
<dbReference type="AlphaFoldDB" id="A0AAV4MZ71"/>
<comment type="caution">
    <text evidence="6">The sequence shown here is derived from an EMBL/GenBank/DDBJ whole genome shotgun (WGS) entry which is preliminary data.</text>
</comment>
<evidence type="ECO:0000256" key="3">
    <source>
        <dbReference type="ARBA" id="ARBA00022737"/>
    </source>
</evidence>
<dbReference type="InterPro" id="IPR003107">
    <property type="entry name" value="HAT"/>
</dbReference>
<dbReference type="EMBL" id="BPLR01020357">
    <property type="protein sequence ID" value="GIX77785.1"/>
    <property type="molecule type" value="Genomic_DNA"/>
</dbReference>
<dbReference type="GO" id="GO:0006397">
    <property type="term" value="P:mRNA processing"/>
    <property type="evidence" value="ECO:0007669"/>
    <property type="project" value="UniProtKB-KW"/>
</dbReference>
<keyword evidence="5" id="KW-0539">Nucleus</keyword>
<keyword evidence="3" id="KW-0677">Repeat</keyword>
<evidence type="ECO:0000313" key="6">
    <source>
        <dbReference type="EMBL" id="GIX77785.1"/>
    </source>
</evidence>
<organism evidence="6 7">
    <name type="scientific">Caerostris extrusa</name>
    <name type="common">Bark spider</name>
    <name type="synonym">Caerostris bankana</name>
    <dbReference type="NCBI Taxonomy" id="172846"/>
    <lineage>
        <taxon>Eukaryota</taxon>
        <taxon>Metazoa</taxon>
        <taxon>Ecdysozoa</taxon>
        <taxon>Arthropoda</taxon>
        <taxon>Chelicerata</taxon>
        <taxon>Arachnida</taxon>
        <taxon>Araneae</taxon>
        <taxon>Araneomorphae</taxon>
        <taxon>Entelegynae</taxon>
        <taxon>Araneoidea</taxon>
        <taxon>Araneidae</taxon>
        <taxon>Caerostris</taxon>
    </lineage>
</organism>
<dbReference type="Gene3D" id="3.40.50.300">
    <property type="entry name" value="P-loop containing nucleotide triphosphate hydrolases"/>
    <property type="match status" value="1"/>
</dbReference>
<evidence type="ECO:0000256" key="1">
    <source>
        <dbReference type="ARBA" id="ARBA00004123"/>
    </source>
</evidence>
<dbReference type="PANTHER" id="PTHR17204">
    <property type="entry name" value="PRE-MRNA PROCESSING PROTEIN PRP39-RELATED"/>
    <property type="match status" value="1"/>
</dbReference>
<dbReference type="InterPro" id="IPR027417">
    <property type="entry name" value="P-loop_NTPase"/>
</dbReference>
<keyword evidence="2" id="KW-0507">mRNA processing</keyword>
<proteinExistence type="predicted"/>
<name>A0AAV4MZ71_CAEEX</name>
<evidence type="ECO:0000256" key="4">
    <source>
        <dbReference type="ARBA" id="ARBA00023187"/>
    </source>
</evidence>
<dbReference type="GO" id="GO:0008380">
    <property type="term" value="P:RNA splicing"/>
    <property type="evidence" value="ECO:0007669"/>
    <property type="project" value="UniProtKB-KW"/>
</dbReference>
<sequence length="351" mass="41119">MSSNNCEMRYSCKMQTQWITVGISGCTNGGKTTLASALANRFSGSIVVNQDDYFRSDDSKEHVLIPELNHKNWERLESVNWDAMMEHLENIIHSPPPEKHSLLIVEGHIIFNHDKIRNLFQKKYFLTLNREECLRRRVQRIYEPPDVPGYFDICVWPMYMLNLQDVEKNCPDVKYFDEGSSEDSDDDDDEDKISLLQRQIEASPYTYENHVKLISVCRKEKEYEELFAARERMSELFPMTPELWIDWINDERKVGSSKLDLRTRLNSLYERALKDYPSVSIWSEYGQFAIGTIGDSFPKCDLDRVREIFERAITSVGIHVVQGSLIWESFRELEVYWLIQLKNNETASKGN</sequence>
<evidence type="ECO:0000313" key="7">
    <source>
        <dbReference type="Proteomes" id="UP001054945"/>
    </source>
</evidence>
<comment type="subcellular location">
    <subcellularLocation>
        <location evidence="1">Nucleus</location>
    </subcellularLocation>
</comment>
<evidence type="ECO:0000256" key="5">
    <source>
        <dbReference type="ARBA" id="ARBA00023242"/>
    </source>
</evidence>
<accession>A0AAV4MZ71</accession>
<dbReference type="SUPFAM" id="SSF48452">
    <property type="entry name" value="TPR-like"/>
    <property type="match status" value="1"/>
</dbReference>
<dbReference type="SUPFAM" id="SSF52540">
    <property type="entry name" value="P-loop containing nucleoside triphosphate hydrolases"/>
    <property type="match status" value="1"/>
</dbReference>
<reference evidence="6 7" key="1">
    <citation type="submission" date="2021-06" db="EMBL/GenBank/DDBJ databases">
        <title>Caerostris extrusa draft genome.</title>
        <authorList>
            <person name="Kono N."/>
            <person name="Arakawa K."/>
        </authorList>
    </citation>
    <scope>NUCLEOTIDE SEQUENCE [LARGE SCALE GENOMIC DNA]</scope>
</reference>
<dbReference type="InterPro" id="IPR011990">
    <property type="entry name" value="TPR-like_helical_dom_sf"/>
</dbReference>